<evidence type="ECO:0008006" key="4">
    <source>
        <dbReference type="Google" id="ProtNLM"/>
    </source>
</evidence>
<dbReference type="OrthoDB" id="2985014at2759"/>
<dbReference type="EMBL" id="MCFA01000089">
    <property type="protein sequence ID" value="ORY09227.1"/>
    <property type="molecule type" value="Genomic_DNA"/>
</dbReference>
<dbReference type="AlphaFoldDB" id="A0A1Y1ZGV1"/>
<protein>
    <recommendedName>
        <fullName evidence="4">BZIP domain-containing protein</fullName>
    </recommendedName>
</protein>
<dbReference type="InterPro" id="IPR021833">
    <property type="entry name" value="DUF3425"/>
</dbReference>
<evidence type="ECO:0000313" key="3">
    <source>
        <dbReference type="Proteomes" id="UP000193144"/>
    </source>
</evidence>
<feature type="region of interest" description="Disordered" evidence="1">
    <location>
        <begin position="1"/>
        <end position="49"/>
    </location>
</feature>
<gene>
    <name evidence="2" type="ORF">BCR34DRAFT_376067</name>
</gene>
<dbReference type="GO" id="GO:0003700">
    <property type="term" value="F:DNA-binding transcription factor activity"/>
    <property type="evidence" value="ECO:0007669"/>
    <property type="project" value="InterPro"/>
</dbReference>
<keyword evidence="3" id="KW-1185">Reference proteome</keyword>
<dbReference type="InterPro" id="IPR046347">
    <property type="entry name" value="bZIP_sf"/>
</dbReference>
<proteinExistence type="predicted"/>
<dbReference type="Pfam" id="PF11905">
    <property type="entry name" value="DUF3425"/>
    <property type="match status" value="1"/>
</dbReference>
<comment type="caution">
    <text evidence="2">The sequence shown here is derived from an EMBL/GenBank/DDBJ whole genome shotgun (WGS) entry which is preliminary data.</text>
</comment>
<reference evidence="2 3" key="1">
    <citation type="submission" date="2016-07" db="EMBL/GenBank/DDBJ databases">
        <title>Pervasive Adenine N6-methylation of Active Genes in Fungi.</title>
        <authorList>
            <consortium name="DOE Joint Genome Institute"/>
            <person name="Mondo S.J."/>
            <person name="Dannebaum R.O."/>
            <person name="Kuo R.C."/>
            <person name="Labutti K."/>
            <person name="Haridas S."/>
            <person name="Kuo A."/>
            <person name="Salamov A."/>
            <person name="Ahrendt S.R."/>
            <person name="Lipzen A."/>
            <person name="Sullivan W."/>
            <person name="Andreopoulos W.B."/>
            <person name="Clum A."/>
            <person name="Lindquist E."/>
            <person name="Daum C."/>
            <person name="Ramamoorthy G.K."/>
            <person name="Gryganskyi A."/>
            <person name="Culley D."/>
            <person name="Magnuson J.K."/>
            <person name="James T.Y."/>
            <person name="O'Malley M.A."/>
            <person name="Stajich J.E."/>
            <person name="Spatafora J.W."/>
            <person name="Visel A."/>
            <person name="Grigoriev I.V."/>
        </authorList>
    </citation>
    <scope>NUCLEOTIDE SEQUENCE [LARGE SCALE GENOMIC DNA]</scope>
    <source>
        <strain evidence="2 3">CBS 115471</strain>
    </source>
</reference>
<dbReference type="CDD" id="cd14688">
    <property type="entry name" value="bZIP_YAP"/>
    <property type="match status" value="1"/>
</dbReference>
<sequence>MASMASTSPSDTTSPATAASTNSHPQDYENLERKRARDRKSQRAMRERTKWNMQCLSEQVAQLTRALDISTREKDELYNRFLAISEENDHLRVQKAALQLRLLGNGQGPAGAVGVEGVGVGVGVGDAAGLGIPALEAHESIPLNTCPTTMSDQILQTFVESRWEAYAFEGIDVHRTGDIGRRIEAYPDKPDLSALFDGRPNRRVDETSAVVGDIVRSYTEIDTLPKQVAVHYVMSTLMKWQVLRTKSSFEQMPEWLRPTRMQLEVAHSSWIDRIPWPSLREYLIEHPEVKFDDFASVYSTSFLIRWAYDPNHVIITPSNDEKGGIQINPIYEEHLRQLENWTVEGVFRRKFPDMAALIDGYEKPEG</sequence>
<accession>A0A1Y1ZGV1</accession>
<name>A0A1Y1ZGV1_9PLEO</name>
<feature type="compositionally biased region" description="Basic and acidic residues" evidence="1">
    <location>
        <begin position="26"/>
        <end position="49"/>
    </location>
</feature>
<organism evidence="2 3">
    <name type="scientific">Clohesyomyces aquaticus</name>
    <dbReference type="NCBI Taxonomy" id="1231657"/>
    <lineage>
        <taxon>Eukaryota</taxon>
        <taxon>Fungi</taxon>
        <taxon>Dikarya</taxon>
        <taxon>Ascomycota</taxon>
        <taxon>Pezizomycotina</taxon>
        <taxon>Dothideomycetes</taxon>
        <taxon>Pleosporomycetidae</taxon>
        <taxon>Pleosporales</taxon>
        <taxon>Lindgomycetaceae</taxon>
        <taxon>Clohesyomyces</taxon>
    </lineage>
</organism>
<evidence type="ECO:0000313" key="2">
    <source>
        <dbReference type="EMBL" id="ORY09227.1"/>
    </source>
</evidence>
<dbReference type="Proteomes" id="UP000193144">
    <property type="component" value="Unassembled WGS sequence"/>
</dbReference>
<evidence type="ECO:0000256" key="1">
    <source>
        <dbReference type="SAM" id="MobiDB-lite"/>
    </source>
</evidence>
<dbReference type="PANTHER" id="PTHR37012">
    <property type="entry name" value="B-ZIP TRANSCRIPTION FACTOR (EUROFUNG)-RELATED"/>
    <property type="match status" value="1"/>
</dbReference>
<dbReference type="SUPFAM" id="SSF57959">
    <property type="entry name" value="Leucine zipper domain"/>
    <property type="match status" value="1"/>
</dbReference>
<feature type="compositionally biased region" description="Low complexity" evidence="1">
    <location>
        <begin position="1"/>
        <end position="21"/>
    </location>
</feature>